<dbReference type="PANTHER" id="PTHR13812:SF19">
    <property type="entry name" value="KETIMINE REDUCTASE MU-CRYSTALLIN"/>
    <property type="match status" value="1"/>
</dbReference>
<dbReference type="Pfam" id="PF02423">
    <property type="entry name" value="OCD_Mu_crystall"/>
    <property type="match status" value="1"/>
</dbReference>
<gene>
    <name evidence="1" type="ORF">DZF91_32730</name>
</gene>
<name>A0A372JBW8_9ACTN</name>
<keyword evidence="2" id="KW-1185">Reference proteome</keyword>
<sequence length="199" mass="20535">RVAVVGAGAQSDLVLRGLGALRDTAGLALSALTVADLDPDRAAAFAARHGERLGVPSGTAADARAAARDADIVVMATWAREPLLHADDVAPGTHLTSLGADERGKSELAPDLLERARVVVDDRDLAAEMGVLATVDPPVRDAAGTLGEVLRGEAPGRVRDGETTVYAPVGLPWQDLALSWAVYRAARSADAGTPFDFLG</sequence>
<reference evidence="1 2" key="1">
    <citation type="submission" date="2018-08" db="EMBL/GenBank/DDBJ databases">
        <title>Actinomadura jelena sp. nov., a novel Actinomycete isolated from soil in Chad.</title>
        <authorList>
            <person name="Shi L."/>
        </authorList>
    </citation>
    <scope>NUCLEOTIDE SEQUENCE [LARGE SCALE GENOMIC DNA]</scope>
    <source>
        <strain evidence="1 2">NEAU-G17</strain>
    </source>
</reference>
<dbReference type="PANTHER" id="PTHR13812">
    <property type="entry name" value="KETIMINE REDUCTASE MU-CRYSTALLIN"/>
    <property type="match status" value="1"/>
</dbReference>
<dbReference type="AlphaFoldDB" id="A0A372JBW8"/>
<evidence type="ECO:0000313" key="2">
    <source>
        <dbReference type="Proteomes" id="UP000261811"/>
    </source>
</evidence>
<feature type="non-terminal residue" evidence="1">
    <location>
        <position position="1"/>
    </location>
</feature>
<dbReference type="GO" id="GO:0005737">
    <property type="term" value="C:cytoplasm"/>
    <property type="evidence" value="ECO:0007669"/>
    <property type="project" value="TreeGrafter"/>
</dbReference>
<organism evidence="1 2">
    <name type="scientific">Actinomadura logoneensis</name>
    <dbReference type="NCBI Taxonomy" id="2293572"/>
    <lineage>
        <taxon>Bacteria</taxon>
        <taxon>Bacillati</taxon>
        <taxon>Actinomycetota</taxon>
        <taxon>Actinomycetes</taxon>
        <taxon>Streptosporangiales</taxon>
        <taxon>Thermomonosporaceae</taxon>
        <taxon>Actinomadura</taxon>
    </lineage>
</organism>
<dbReference type="Proteomes" id="UP000261811">
    <property type="component" value="Unassembled WGS sequence"/>
</dbReference>
<accession>A0A372JBW8</accession>
<dbReference type="InterPro" id="IPR003462">
    <property type="entry name" value="ODC_Mu_crystall"/>
</dbReference>
<dbReference type="EMBL" id="QURH01000966">
    <property type="protein sequence ID" value="RFU37462.1"/>
    <property type="molecule type" value="Genomic_DNA"/>
</dbReference>
<proteinExistence type="predicted"/>
<dbReference type="SUPFAM" id="SSF51735">
    <property type="entry name" value="NAD(P)-binding Rossmann-fold domains"/>
    <property type="match status" value="1"/>
</dbReference>
<dbReference type="InterPro" id="IPR036291">
    <property type="entry name" value="NAD(P)-bd_dom_sf"/>
</dbReference>
<dbReference type="Gene3D" id="3.40.50.720">
    <property type="entry name" value="NAD(P)-binding Rossmann-like Domain"/>
    <property type="match status" value="1"/>
</dbReference>
<comment type="caution">
    <text evidence="1">The sequence shown here is derived from an EMBL/GenBank/DDBJ whole genome shotgun (WGS) entry which is preliminary data.</text>
</comment>
<protein>
    <submittedName>
        <fullName evidence="1">Ornithine cyclodeaminase family protein</fullName>
    </submittedName>
</protein>
<evidence type="ECO:0000313" key="1">
    <source>
        <dbReference type="EMBL" id="RFU37462.1"/>
    </source>
</evidence>